<comment type="subcellular location">
    <subcellularLocation>
        <location evidence="1">Nucleus</location>
    </subcellularLocation>
</comment>
<evidence type="ECO:0000256" key="2">
    <source>
        <dbReference type="ARBA" id="ARBA00023242"/>
    </source>
</evidence>
<feature type="region of interest" description="Disordered" evidence="4">
    <location>
        <begin position="319"/>
        <end position="346"/>
    </location>
</feature>
<feature type="compositionally biased region" description="Low complexity" evidence="4">
    <location>
        <begin position="460"/>
        <end position="470"/>
    </location>
</feature>
<dbReference type="PANTHER" id="PTHR45735:SF2">
    <property type="entry name" value="CLEAVAGE STIMULATION FACTOR SUBUNIT 2"/>
    <property type="match status" value="1"/>
</dbReference>
<dbReference type="SUPFAM" id="SSF54928">
    <property type="entry name" value="RNA-binding domain, RBD"/>
    <property type="match status" value="1"/>
</dbReference>
<dbReference type="CDD" id="cd12398">
    <property type="entry name" value="RRM_CSTF2_RNA15_like"/>
    <property type="match status" value="1"/>
</dbReference>
<reference evidence="6 7" key="1">
    <citation type="submission" date="2020-08" db="EMBL/GenBank/DDBJ databases">
        <title>Plant Genome Project.</title>
        <authorList>
            <person name="Zhang R.-G."/>
        </authorList>
    </citation>
    <scope>NUCLEOTIDE SEQUENCE [LARGE SCALE GENOMIC DNA]</scope>
    <source>
        <tissue evidence="6">Rhizome</tissue>
    </source>
</reference>
<feature type="compositionally biased region" description="Polar residues" evidence="4">
    <location>
        <begin position="319"/>
        <end position="331"/>
    </location>
</feature>
<dbReference type="GO" id="GO:0005847">
    <property type="term" value="C:mRNA cleavage and polyadenylation specificity factor complex"/>
    <property type="evidence" value="ECO:0007669"/>
    <property type="project" value="TreeGrafter"/>
</dbReference>
<dbReference type="Pfam" id="PF14304">
    <property type="entry name" value="CSTF_C"/>
    <property type="match status" value="1"/>
</dbReference>
<dbReference type="GO" id="GO:0031124">
    <property type="term" value="P:mRNA 3'-end processing"/>
    <property type="evidence" value="ECO:0007669"/>
    <property type="project" value="InterPro"/>
</dbReference>
<keyword evidence="2" id="KW-0539">Nucleus</keyword>
<dbReference type="Gene3D" id="3.30.70.330">
    <property type="match status" value="1"/>
</dbReference>
<dbReference type="InterPro" id="IPR026896">
    <property type="entry name" value="CSTF_C"/>
</dbReference>
<proteinExistence type="predicted"/>
<dbReference type="InterPro" id="IPR035979">
    <property type="entry name" value="RBD_domain_sf"/>
</dbReference>
<evidence type="ECO:0000259" key="5">
    <source>
        <dbReference type="PROSITE" id="PS50102"/>
    </source>
</evidence>
<dbReference type="EMBL" id="JACMSC010000001">
    <property type="protein sequence ID" value="KAG6536006.1"/>
    <property type="molecule type" value="Genomic_DNA"/>
</dbReference>
<dbReference type="Proteomes" id="UP000734854">
    <property type="component" value="Unassembled WGS sequence"/>
</dbReference>
<comment type="caution">
    <text evidence="6">The sequence shown here is derived from an EMBL/GenBank/DDBJ whole genome shotgun (WGS) entry which is preliminary data.</text>
</comment>
<dbReference type="PANTHER" id="PTHR45735">
    <property type="entry name" value="CLEAVAGE STIMULATION FACTOR SUBUNIT 2"/>
    <property type="match status" value="1"/>
</dbReference>
<keyword evidence="3" id="KW-0694">RNA-binding</keyword>
<dbReference type="AlphaFoldDB" id="A0A8J5HUC7"/>
<evidence type="ECO:0000256" key="4">
    <source>
        <dbReference type="SAM" id="MobiDB-lite"/>
    </source>
</evidence>
<dbReference type="FunFam" id="3.30.70.330:FF:000378">
    <property type="entry name" value="Cleavage stimulating factor 64"/>
    <property type="match status" value="1"/>
</dbReference>
<dbReference type="Pfam" id="PF00076">
    <property type="entry name" value="RRM_1"/>
    <property type="match status" value="1"/>
</dbReference>
<evidence type="ECO:0000313" key="6">
    <source>
        <dbReference type="EMBL" id="KAG6536006.1"/>
    </source>
</evidence>
<dbReference type="InterPro" id="IPR038192">
    <property type="entry name" value="CSTF_C_sf"/>
</dbReference>
<feature type="compositionally biased region" description="Polar residues" evidence="4">
    <location>
        <begin position="449"/>
        <end position="459"/>
    </location>
</feature>
<dbReference type="InterPro" id="IPR000504">
    <property type="entry name" value="RRM_dom"/>
</dbReference>
<protein>
    <recommendedName>
        <fullName evidence="5">RRM domain-containing protein</fullName>
    </recommendedName>
</protein>
<sequence>MAASVGSQHRCVFVGNIPYDATEEQLVQICEEVGPVVSFRLVSDRETGKPKGYGFCEYKDEETALSARRNLQGYEINGRQLRVDFAENDKNADRNREQGRGGPGTITVCLLTCDLIFTDVQKQPSGAPNLVDPLHQPIGFPFAATAANAMAAALDPDYSEQATSATTPAIKPTVNKSSLSDGNLELRAAGGVGEKRILSSDSIKIILGEVKRGGDGNRDVCDGGFARSEDRDVDNLFDGSCRMFCVSTNSAAANQYESFTIVLQLFPGRTCAAFFGNDSFPNRMWFQDVFSLHFISFNGVKAQVILGMVTPQMMKIAGSGQTSSLAPSGQLSKGHENQLPVTSHTSGHLQQAMLPLQQIRVQPQYQLPPLPQNQVSVANAADKFGVTAVPSRWPQSIGSLPVQPQQILQRQPTLPQLPVPTAIANIAHNSPLALPNVTLQQSNLIPPLTSQPGSSSGLPQVSTSTSVQGSTWPSAFNKRGLDVGFADQSRMSGNLSEQNSYPIKFQRLDDGTGAFQRVSNSAVNTASIKKHGTSTVAMGQVTADVVHSEKSMPQLLPDVESALLQQVLSLTPEQLSSLPLEQQQQIIQLQKMLSAHK</sequence>
<keyword evidence="7" id="KW-1185">Reference proteome</keyword>
<organism evidence="6 7">
    <name type="scientific">Zingiber officinale</name>
    <name type="common">Ginger</name>
    <name type="synonym">Amomum zingiber</name>
    <dbReference type="NCBI Taxonomy" id="94328"/>
    <lineage>
        <taxon>Eukaryota</taxon>
        <taxon>Viridiplantae</taxon>
        <taxon>Streptophyta</taxon>
        <taxon>Embryophyta</taxon>
        <taxon>Tracheophyta</taxon>
        <taxon>Spermatophyta</taxon>
        <taxon>Magnoliopsida</taxon>
        <taxon>Liliopsida</taxon>
        <taxon>Zingiberales</taxon>
        <taxon>Zingiberaceae</taxon>
        <taxon>Zingiber</taxon>
    </lineage>
</organism>
<gene>
    <name evidence="6" type="ORF">ZIOFF_001044</name>
</gene>
<accession>A0A8J5HUC7</accession>
<dbReference type="FunFam" id="1.10.20.70:FF:000002">
    <property type="entry name" value="Related to Cleavage stimulation factor"/>
    <property type="match status" value="1"/>
</dbReference>
<feature type="region of interest" description="Disordered" evidence="4">
    <location>
        <begin position="449"/>
        <end position="470"/>
    </location>
</feature>
<dbReference type="InterPro" id="IPR012677">
    <property type="entry name" value="Nucleotide-bd_a/b_plait_sf"/>
</dbReference>
<name>A0A8J5HUC7_ZINOF</name>
<evidence type="ECO:0000256" key="3">
    <source>
        <dbReference type="PROSITE-ProRule" id="PRU00176"/>
    </source>
</evidence>
<dbReference type="SMART" id="SM00360">
    <property type="entry name" value="RRM"/>
    <property type="match status" value="1"/>
</dbReference>
<dbReference type="GO" id="GO:0003729">
    <property type="term" value="F:mRNA binding"/>
    <property type="evidence" value="ECO:0007669"/>
    <property type="project" value="TreeGrafter"/>
</dbReference>
<evidence type="ECO:0000313" key="7">
    <source>
        <dbReference type="Proteomes" id="UP000734854"/>
    </source>
</evidence>
<evidence type="ECO:0000256" key="1">
    <source>
        <dbReference type="ARBA" id="ARBA00004123"/>
    </source>
</evidence>
<dbReference type="PROSITE" id="PS50102">
    <property type="entry name" value="RRM"/>
    <property type="match status" value="1"/>
</dbReference>
<feature type="domain" description="RRM" evidence="5">
    <location>
        <begin position="10"/>
        <end position="88"/>
    </location>
</feature>
<dbReference type="Gene3D" id="1.10.20.70">
    <property type="entry name" value="Transcription termination and cleavage factor, C-terminal domain"/>
    <property type="match status" value="1"/>
</dbReference>